<gene>
    <name evidence="2" type="ORF">P43SY_005902</name>
</gene>
<keyword evidence="3" id="KW-1185">Reference proteome</keyword>
<protein>
    <submittedName>
        <fullName evidence="2">Uncharacterized protein</fullName>
    </submittedName>
</protein>
<evidence type="ECO:0000313" key="3">
    <source>
        <dbReference type="Proteomes" id="UP001209570"/>
    </source>
</evidence>
<name>A0AAD5Q7D4_PYTIN</name>
<evidence type="ECO:0000313" key="2">
    <source>
        <dbReference type="EMBL" id="KAJ0402917.1"/>
    </source>
</evidence>
<feature type="transmembrane region" description="Helical" evidence="1">
    <location>
        <begin position="412"/>
        <end position="433"/>
    </location>
</feature>
<comment type="caution">
    <text evidence="2">The sequence shown here is derived from an EMBL/GenBank/DDBJ whole genome shotgun (WGS) entry which is preliminary data.</text>
</comment>
<sequence>MRRSQDLDRGVAQYDVFPAVRPSAVHSESPCDVERPDWSRSCHRSYVPLVIQVRRWRMFVFTGVVVALLLLAMGFLEGGFEVSSETLRYDQVEDPRDASWLAWHNTAARLEALNFYVGTVASLLAKPFEVAAMLVLPVVVLLFLTQESMFNDSLAWRIGVLMLQGVFISFLTNGFSTINVQNVTLLVDRGPLLQLIASLITYLRDRVRLHAQALTDVETPELEAQQHVRRANISNIQRVVTFSVGRLAWRWLDLGIAFRAKCEVKTLEDCSGLAIPLDGGGWLTVSRQHVPMDGLGLVGEGHNVGLPLISVLDNVDTAMFLPFRRISKVSKIGAEAEWPCAREWDHIGQLVARNCLSMDHGVQEAVTAALFRLFQRGVAHRVVRDGSSTETLAFRGNVLRRGYYASVPHKSWAMSVIAGFLLVLSVAIVVSVASEPRERDIAHAMDVHRVARVHLVEQFFPKLFLHCALHNRSQDDDPRERVQSLEPFRIVAMTLEHRRSEGDIIVVTLPPSSDASSFPITPTVCSPRLGDAEPPFYAFL</sequence>
<dbReference type="AlphaFoldDB" id="A0AAD5Q7D4"/>
<dbReference type="EMBL" id="JAKCXM010000092">
    <property type="protein sequence ID" value="KAJ0402917.1"/>
    <property type="molecule type" value="Genomic_DNA"/>
</dbReference>
<dbReference type="Proteomes" id="UP001209570">
    <property type="component" value="Unassembled WGS sequence"/>
</dbReference>
<keyword evidence="1" id="KW-0472">Membrane</keyword>
<proteinExistence type="predicted"/>
<organism evidence="2 3">
    <name type="scientific">Pythium insidiosum</name>
    <name type="common">Pythiosis disease agent</name>
    <dbReference type="NCBI Taxonomy" id="114742"/>
    <lineage>
        <taxon>Eukaryota</taxon>
        <taxon>Sar</taxon>
        <taxon>Stramenopiles</taxon>
        <taxon>Oomycota</taxon>
        <taxon>Peronosporomycetes</taxon>
        <taxon>Pythiales</taxon>
        <taxon>Pythiaceae</taxon>
        <taxon>Pythium</taxon>
    </lineage>
</organism>
<feature type="transmembrane region" description="Helical" evidence="1">
    <location>
        <begin position="58"/>
        <end position="76"/>
    </location>
</feature>
<keyword evidence="1" id="KW-0812">Transmembrane</keyword>
<feature type="transmembrane region" description="Helical" evidence="1">
    <location>
        <begin position="156"/>
        <end position="175"/>
    </location>
</feature>
<reference evidence="2" key="1">
    <citation type="submission" date="2021-12" db="EMBL/GenBank/DDBJ databases">
        <title>Prjna785345.</title>
        <authorList>
            <person name="Rujirawat T."/>
            <person name="Krajaejun T."/>
        </authorList>
    </citation>
    <scope>NUCLEOTIDE SEQUENCE</scope>
    <source>
        <strain evidence="2">Pi057C3</strain>
    </source>
</reference>
<evidence type="ECO:0000256" key="1">
    <source>
        <dbReference type="SAM" id="Phobius"/>
    </source>
</evidence>
<feature type="transmembrane region" description="Helical" evidence="1">
    <location>
        <begin position="123"/>
        <end position="144"/>
    </location>
</feature>
<accession>A0AAD5Q7D4</accession>
<keyword evidence="1" id="KW-1133">Transmembrane helix</keyword>